<dbReference type="PANTHER" id="PTHR37467">
    <property type="entry name" value="EXPORTED CALCIUM-BINDING GLYCOPROTEIN-RELATED"/>
    <property type="match status" value="1"/>
</dbReference>
<evidence type="ECO:0000256" key="3">
    <source>
        <dbReference type="ARBA" id="ARBA00022729"/>
    </source>
</evidence>
<evidence type="ECO:0000313" key="7">
    <source>
        <dbReference type="Proteomes" id="UP001499852"/>
    </source>
</evidence>
<dbReference type="Pfam" id="PF18884">
    <property type="entry name" value="TSP3_bac"/>
    <property type="match status" value="5"/>
</dbReference>
<feature type="region of interest" description="Disordered" evidence="5">
    <location>
        <begin position="846"/>
        <end position="870"/>
    </location>
</feature>
<accession>A0ABP9PKU0</accession>
<feature type="region of interest" description="Disordered" evidence="5">
    <location>
        <begin position="421"/>
        <end position="443"/>
    </location>
</feature>
<organism evidence="6 7">
    <name type="scientific">Prosthecobacter algae</name>
    <dbReference type="NCBI Taxonomy" id="1144682"/>
    <lineage>
        <taxon>Bacteria</taxon>
        <taxon>Pseudomonadati</taxon>
        <taxon>Verrucomicrobiota</taxon>
        <taxon>Verrucomicrobiia</taxon>
        <taxon>Verrucomicrobiales</taxon>
        <taxon>Verrucomicrobiaceae</taxon>
        <taxon>Prosthecobacter</taxon>
    </lineage>
</organism>
<comment type="caution">
    <text evidence="6">The sequence shown here is derived from an EMBL/GenBank/DDBJ whole genome shotgun (WGS) entry which is preliminary data.</text>
</comment>
<evidence type="ECO:0000256" key="5">
    <source>
        <dbReference type="SAM" id="MobiDB-lite"/>
    </source>
</evidence>
<feature type="compositionally biased region" description="Polar residues" evidence="5">
    <location>
        <begin position="557"/>
        <end position="572"/>
    </location>
</feature>
<evidence type="ECO:0000256" key="2">
    <source>
        <dbReference type="ARBA" id="ARBA00022525"/>
    </source>
</evidence>
<dbReference type="InterPro" id="IPR028974">
    <property type="entry name" value="TSP_type-3_rpt"/>
</dbReference>
<comment type="subcellular location">
    <subcellularLocation>
        <location evidence="1">Secreted</location>
    </subcellularLocation>
</comment>
<sequence>MTGILVWMLPASGQAQSLGLYPAAAASADADRLSDAEELTLGTNPSLADTDGDFITDSDELLITGTNPLLADSDMDGLTDYEEWVVLIPRLWDVDKNGMLDIEPLQNTPPGGYSPLNGGDIWWITAHLTDFDGEGLSDRDEIIFGNLTRYHYNRAYVDWPNGEGETYDYESWARPNHWEPTDYDRDGLNAAEEVLLQTDPNDPDTDGDGLEDGLDSIFGDPLLVDTDSDGVSDHDELMYYSYAYPYIEFFTEEDLAVAIQTALGSSALGFILDWDGDGMSNVWEIAHGLNPVNTLDAYDDPDGDFLFNLEEYQARTDPNAALSMVSQSVTIQVTDSVTQLPQTRAVLNDYEAVTGLPLPAGMVRDNGPLSIHDYDDDWDGDGYGNRDELLGVHVRDPRYNDVLDTDGDGLFDTWETLKGLDKNDADEDADSLSDGADDFDNDNLTNLGEQAANTNPLLADTDSDSLPDGWEVAKGLNALNADQDGDNLTDDADNFDLDLLTNAQELAAGTHPRYSDTDWDGLRDDWELANLLNPLSSAGIHGGSGDADGDGFSNAAEQTAGSSPQSAGSTPPATFIFKSWAAEGEGEGDTPGNYEGFVRSLAGPEQERDFPYTPHNQPIPKANEAALWTETTIKALDYAGASVTPWTSYNPAQSPGGDVRWVGLIPHFVAVKADFEWLGYDFRSNYRRVRLEAQKAVGAAETRTYLVFTETEVTNSLQVVGKVEFTLPAGETKASVTVDSALNQYGLSVAADGKTLCIEPPPPPLTVHGFFKRSVYLLPVDIEPDANMAGVVGDVVKSAKAGSTVEHFVTPKKSTELNQDYVVLKAVGVTAEQITDGNANQIVQWDGGLPTDPPEPLKRRVKRDATGTGPTEVKIKAKQGGAVAAQMNVWVVWGGAGRFERKPTQPVILGNTSRTNIAGDASVAVTVEPDRPWLMVFAIEPKSMFDKTAEVPDLMGTVQPSGLTGNHPILNNGQATLDGGANRHWDVSRQFKETITNNGGIAKGLFPDGAGALYANQPKANQADVAVNFPTDSITGNDDTGVIDEINDPYNPTSAGTYQTKQGEVLSHDAPKLFMTIKGLKAGEGMTDYAEFKEFVRLNVGRKWFRASDFLDFNIKLQFTMDADLQNVTLTGTNVSPK</sequence>
<keyword evidence="2" id="KW-0964">Secreted</keyword>
<evidence type="ECO:0000256" key="1">
    <source>
        <dbReference type="ARBA" id="ARBA00004613"/>
    </source>
</evidence>
<name>A0ABP9PKU0_9BACT</name>
<evidence type="ECO:0000256" key="4">
    <source>
        <dbReference type="ARBA" id="ARBA00022837"/>
    </source>
</evidence>
<dbReference type="InterPro" id="IPR059100">
    <property type="entry name" value="TSP3_bac"/>
</dbReference>
<keyword evidence="3" id="KW-0732">Signal</keyword>
<dbReference type="InterPro" id="IPR053180">
    <property type="entry name" value="Ca-binding_acidic-repeat"/>
</dbReference>
<dbReference type="Proteomes" id="UP001499852">
    <property type="component" value="Unassembled WGS sequence"/>
</dbReference>
<feature type="compositionally biased region" description="Acidic residues" evidence="5">
    <location>
        <begin position="424"/>
        <end position="441"/>
    </location>
</feature>
<reference evidence="7" key="1">
    <citation type="journal article" date="2019" name="Int. J. Syst. Evol. Microbiol.">
        <title>The Global Catalogue of Microorganisms (GCM) 10K type strain sequencing project: providing services to taxonomists for standard genome sequencing and annotation.</title>
        <authorList>
            <consortium name="The Broad Institute Genomics Platform"/>
            <consortium name="The Broad Institute Genome Sequencing Center for Infectious Disease"/>
            <person name="Wu L."/>
            <person name="Ma J."/>
        </authorList>
    </citation>
    <scope>NUCLEOTIDE SEQUENCE [LARGE SCALE GENOMIC DNA]</scope>
    <source>
        <strain evidence="7">JCM 18053</strain>
    </source>
</reference>
<proteinExistence type="predicted"/>
<protein>
    <submittedName>
        <fullName evidence="6">Uncharacterized protein</fullName>
    </submittedName>
</protein>
<dbReference type="RefSeq" id="WP_345738580.1">
    <property type="nucleotide sequence ID" value="NZ_BAABIA010000011.1"/>
</dbReference>
<evidence type="ECO:0000313" key="6">
    <source>
        <dbReference type="EMBL" id="GAA5148234.1"/>
    </source>
</evidence>
<keyword evidence="7" id="KW-1185">Reference proteome</keyword>
<feature type="region of interest" description="Disordered" evidence="5">
    <location>
        <begin position="540"/>
        <end position="572"/>
    </location>
</feature>
<keyword evidence="4" id="KW-0106">Calcium</keyword>
<gene>
    <name evidence="6" type="ORF">GCM10023213_44100</name>
</gene>
<dbReference type="EMBL" id="BAABIA010000011">
    <property type="protein sequence ID" value="GAA5148234.1"/>
    <property type="molecule type" value="Genomic_DNA"/>
</dbReference>
<dbReference type="SUPFAM" id="SSF103647">
    <property type="entry name" value="TSP type-3 repeat"/>
    <property type="match status" value="1"/>
</dbReference>
<dbReference type="PANTHER" id="PTHR37467:SF1">
    <property type="entry name" value="EXPORTED CALCIUM-BINDING GLYCOPROTEIN"/>
    <property type="match status" value="1"/>
</dbReference>